<organism evidence="1 2">
    <name type="scientific">Vulcanisaeta distributa (strain DSM 14429 / JCM 11212 / NBRC 100878 / IC-017)</name>
    <dbReference type="NCBI Taxonomy" id="572478"/>
    <lineage>
        <taxon>Archaea</taxon>
        <taxon>Thermoproteota</taxon>
        <taxon>Thermoprotei</taxon>
        <taxon>Thermoproteales</taxon>
        <taxon>Thermoproteaceae</taxon>
        <taxon>Vulcanisaeta</taxon>
    </lineage>
</organism>
<dbReference type="KEGG" id="vdi:Vdis_0864"/>
<dbReference type="STRING" id="572478.Vdis_0864"/>
<reference evidence="2" key="2">
    <citation type="journal article" date="2010" name="Stand. Genomic Sci.">
        <title>Complete genome sequence of Vulcanisaeta distributa type strain (IC-017T).</title>
        <authorList>
            <person name="Mavromatis K."/>
            <person name="Sikorski J."/>
            <person name="Pabst E."/>
            <person name="Teshima H."/>
            <person name="Lapidus A."/>
            <person name="Lucas S."/>
            <person name="Nolan M."/>
            <person name="Glavina Del Rio T."/>
            <person name="Cheng J."/>
            <person name="Bruce D."/>
            <person name="Goodwin L."/>
            <person name="Pitluck S."/>
            <person name="Liolios K."/>
            <person name="Ivanova N."/>
            <person name="Mikhailova N."/>
            <person name="Pati A."/>
            <person name="Chen A."/>
            <person name="Palaniappan K."/>
            <person name="Land M."/>
            <person name="Hauser L."/>
            <person name="Chang Y."/>
            <person name="Jeffries C."/>
            <person name="Rohde M."/>
            <person name="Spring S."/>
            <person name="Goker M."/>
            <person name="Wirth R."/>
            <person name="Woyke T."/>
            <person name="Bristow J."/>
            <person name="Eisen J."/>
            <person name="Markowitz V."/>
            <person name="Hugenholtz P."/>
            <person name="Klenk H."/>
            <person name="Kyrpides N."/>
        </authorList>
    </citation>
    <scope>NUCLEOTIDE SEQUENCE [LARGE SCALE GENOMIC DNA]</scope>
    <source>
        <strain evidence="2">DSM 14429 / JCM 11212 / NBRC 100878 / IC-017</strain>
    </source>
</reference>
<gene>
    <name evidence="1" type="ordered locus">Vdis_0864</name>
</gene>
<dbReference type="AlphaFoldDB" id="E1QP84"/>
<evidence type="ECO:0000313" key="1">
    <source>
        <dbReference type="EMBL" id="ADN50255.1"/>
    </source>
</evidence>
<dbReference type="EMBL" id="CP002100">
    <property type="protein sequence ID" value="ADN50255.1"/>
    <property type="molecule type" value="Genomic_DNA"/>
</dbReference>
<name>E1QP84_VULDI</name>
<dbReference type="HOGENOM" id="CLU_1438186_0_0_2"/>
<evidence type="ECO:0000313" key="2">
    <source>
        <dbReference type="Proteomes" id="UP000006681"/>
    </source>
</evidence>
<proteinExistence type="predicted"/>
<sequence length="188" mass="21081">MVLLIVNSDIINEVIKCGRHDPEHSSDYLSIANSNTFVNFIRGVGVKGVYCLDDLAVGSHVRGERYCDVYLDTMRGDVLVDFKLSISTGASAVEDLEDKLRGSISLISRVLKKDINPKYLIVVLHGQDYNNFRSKLIRKLRLRLHGIRFIREFQTLGLSGSVVVFTVKRDDKDDAVRIDNAVLGVVMV</sequence>
<dbReference type="Proteomes" id="UP000006681">
    <property type="component" value="Chromosome"/>
</dbReference>
<keyword evidence="2" id="KW-1185">Reference proteome</keyword>
<protein>
    <submittedName>
        <fullName evidence="1">Uncharacterized protein</fullName>
    </submittedName>
</protein>
<accession>E1QP84</accession>
<reference evidence="1 2" key="1">
    <citation type="journal article" date="2010" name="Stand. Genomic Sci.">
        <title>Complete genome sequence of Vulcanisaeta distributa type strain (IC-017).</title>
        <authorList>
            <person name="Mavromatis K."/>
            <person name="Sikorski J."/>
            <person name="Pabst E."/>
            <person name="Teshima H."/>
            <person name="Lapidus A."/>
            <person name="Lucas S."/>
            <person name="Nolan M."/>
            <person name="Glavina Del Rio T."/>
            <person name="Cheng J.F."/>
            <person name="Bruce D."/>
            <person name="Goodwin L."/>
            <person name="Pitluck S."/>
            <person name="Liolios K."/>
            <person name="Ivanova N."/>
            <person name="Mikhailova N."/>
            <person name="Pati A."/>
            <person name="Chen A."/>
            <person name="Palaniappan K."/>
            <person name="Land M."/>
            <person name="Hauser L."/>
            <person name="Chang Y.J."/>
            <person name="Jeffries C.D."/>
            <person name="Rohde M."/>
            <person name="Spring S."/>
            <person name="Goker M."/>
            <person name="Wirth R."/>
            <person name="Woyke T."/>
            <person name="Bristow J."/>
            <person name="Eisen J.A."/>
            <person name="Markowitz V."/>
            <person name="Hugenholtz P."/>
            <person name="Klenk H.P."/>
            <person name="Kyrpides N.C."/>
        </authorList>
    </citation>
    <scope>NUCLEOTIDE SEQUENCE [LARGE SCALE GENOMIC DNA]</scope>
    <source>
        <strain evidence="2">DSM 14429 / JCM 11212 / NBRC 100878 / IC-017</strain>
    </source>
</reference>